<evidence type="ECO:0000313" key="3">
    <source>
        <dbReference type="Proteomes" id="UP001460270"/>
    </source>
</evidence>
<protein>
    <submittedName>
        <fullName evidence="2">Uncharacterized protein</fullName>
    </submittedName>
</protein>
<gene>
    <name evidence="2" type="ORF">WMY93_002446</name>
</gene>
<feature type="compositionally biased region" description="Basic and acidic residues" evidence="1">
    <location>
        <begin position="24"/>
        <end position="63"/>
    </location>
</feature>
<reference evidence="3" key="1">
    <citation type="submission" date="2024-04" db="EMBL/GenBank/DDBJ databases">
        <title>Salinicola lusitanus LLJ914,a marine bacterium isolated from the Okinawa Trough.</title>
        <authorList>
            <person name="Li J."/>
        </authorList>
    </citation>
    <scope>NUCLEOTIDE SEQUENCE [LARGE SCALE GENOMIC DNA]</scope>
</reference>
<name>A0AAW0PVM4_9GOBI</name>
<proteinExistence type="predicted"/>
<dbReference type="Proteomes" id="UP001460270">
    <property type="component" value="Unassembled WGS sequence"/>
</dbReference>
<evidence type="ECO:0000313" key="2">
    <source>
        <dbReference type="EMBL" id="KAK7939120.1"/>
    </source>
</evidence>
<organism evidence="2 3">
    <name type="scientific">Mugilogobius chulae</name>
    <name type="common">yellowstripe goby</name>
    <dbReference type="NCBI Taxonomy" id="88201"/>
    <lineage>
        <taxon>Eukaryota</taxon>
        <taxon>Metazoa</taxon>
        <taxon>Chordata</taxon>
        <taxon>Craniata</taxon>
        <taxon>Vertebrata</taxon>
        <taxon>Euteleostomi</taxon>
        <taxon>Actinopterygii</taxon>
        <taxon>Neopterygii</taxon>
        <taxon>Teleostei</taxon>
        <taxon>Neoteleostei</taxon>
        <taxon>Acanthomorphata</taxon>
        <taxon>Gobiaria</taxon>
        <taxon>Gobiiformes</taxon>
        <taxon>Gobioidei</taxon>
        <taxon>Gobiidae</taxon>
        <taxon>Gobionellinae</taxon>
        <taxon>Mugilogobius</taxon>
    </lineage>
</organism>
<sequence>MSSAFVSALSLGQDAALGQAAAGDGDRSIRPSSRDRRSDLAGRHMGELQQKKPCPRRPERGDQEETVTPLKDPRKCGMNDFDDDTVERSSDRPVLVISATTAWKTLNYEAAFTPRTRCLSSRVVGQLSTPHNGEKLLYPPPKPGVPWTAVVTSSRYMASIDRLCLALPCI</sequence>
<dbReference type="AlphaFoldDB" id="A0AAW0PVM4"/>
<keyword evidence="3" id="KW-1185">Reference proteome</keyword>
<evidence type="ECO:0000256" key="1">
    <source>
        <dbReference type="SAM" id="MobiDB-lite"/>
    </source>
</evidence>
<comment type="caution">
    <text evidence="2">The sequence shown here is derived from an EMBL/GenBank/DDBJ whole genome shotgun (WGS) entry which is preliminary data.</text>
</comment>
<feature type="region of interest" description="Disordered" evidence="1">
    <location>
        <begin position="16"/>
        <end position="87"/>
    </location>
</feature>
<accession>A0AAW0PVM4</accession>
<dbReference type="EMBL" id="JBBPFD010000002">
    <property type="protein sequence ID" value="KAK7939120.1"/>
    <property type="molecule type" value="Genomic_DNA"/>
</dbReference>